<name>A0ABT1RLV9_9FIRM</name>
<dbReference type="Pfam" id="PF11734">
    <property type="entry name" value="TilS_C"/>
    <property type="match status" value="1"/>
</dbReference>
<dbReference type="InterPro" id="IPR012795">
    <property type="entry name" value="tRNA_Ile_lys_synt_N"/>
</dbReference>
<dbReference type="Gene3D" id="3.40.50.620">
    <property type="entry name" value="HUPs"/>
    <property type="match status" value="1"/>
</dbReference>
<dbReference type="NCBIfam" id="TIGR02433">
    <property type="entry name" value="lysidine_TilS_C"/>
    <property type="match status" value="1"/>
</dbReference>
<comment type="catalytic activity">
    <reaction evidence="7 8">
        <text>cytidine(34) in tRNA(Ile2) + L-lysine + ATP = lysidine(34) in tRNA(Ile2) + AMP + diphosphate + H(+)</text>
        <dbReference type="Rhea" id="RHEA:43744"/>
        <dbReference type="Rhea" id="RHEA-COMP:10625"/>
        <dbReference type="Rhea" id="RHEA-COMP:10670"/>
        <dbReference type="ChEBI" id="CHEBI:15378"/>
        <dbReference type="ChEBI" id="CHEBI:30616"/>
        <dbReference type="ChEBI" id="CHEBI:32551"/>
        <dbReference type="ChEBI" id="CHEBI:33019"/>
        <dbReference type="ChEBI" id="CHEBI:82748"/>
        <dbReference type="ChEBI" id="CHEBI:83665"/>
        <dbReference type="ChEBI" id="CHEBI:456215"/>
        <dbReference type="EC" id="6.3.4.19"/>
    </reaction>
</comment>
<dbReference type="CDD" id="cd01992">
    <property type="entry name" value="TilS_N"/>
    <property type="match status" value="1"/>
</dbReference>
<dbReference type="InterPro" id="IPR012094">
    <property type="entry name" value="tRNA_Ile_lys_synt"/>
</dbReference>
<feature type="domain" description="Lysidine-tRNA(Ile) synthetase C-terminal" evidence="9">
    <location>
        <begin position="384"/>
        <end position="462"/>
    </location>
</feature>
<dbReference type="SMART" id="SM00977">
    <property type="entry name" value="TilS_C"/>
    <property type="match status" value="1"/>
</dbReference>
<comment type="similarity">
    <text evidence="8">Belongs to the tRNA(Ile)-lysidine synthase family.</text>
</comment>
<keyword evidence="4 8" id="KW-0819">tRNA processing</keyword>
<comment type="domain">
    <text evidence="8">The N-terminal region contains the highly conserved SGGXDS motif, predicted to be a P-loop motif involved in ATP binding.</text>
</comment>
<keyword evidence="2 8" id="KW-0963">Cytoplasm</keyword>
<protein>
    <recommendedName>
        <fullName evidence="8">tRNA(Ile)-lysidine synthase</fullName>
        <ecNumber evidence="8">6.3.4.19</ecNumber>
    </recommendedName>
    <alternativeName>
        <fullName evidence="8">tRNA(Ile)-2-lysyl-cytidine synthase</fullName>
    </alternativeName>
    <alternativeName>
        <fullName evidence="8">tRNA(Ile)-lysidine synthetase</fullName>
    </alternativeName>
</protein>
<comment type="subcellular location">
    <subcellularLocation>
        <location evidence="1 8">Cytoplasm</location>
    </subcellularLocation>
</comment>
<evidence type="ECO:0000256" key="2">
    <source>
        <dbReference type="ARBA" id="ARBA00022490"/>
    </source>
</evidence>
<dbReference type="InterPro" id="IPR011063">
    <property type="entry name" value="TilS/TtcA_N"/>
</dbReference>
<dbReference type="GO" id="GO:0032267">
    <property type="term" value="F:tRNA(Ile)-lysidine synthase activity"/>
    <property type="evidence" value="ECO:0007669"/>
    <property type="project" value="UniProtKB-EC"/>
</dbReference>
<evidence type="ECO:0000313" key="10">
    <source>
        <dbReference type="EMBL" id="MCQ4636168.1"/>
    </source>
</evidence>
<keyword evidence="3 8" id="KW-0436">Ligase</keyword>
<comment type="caution">
    <text evidence="10">The sequence shown here is derived from an EMBL/GenBank/DDBJ whole genome shotgun (WGS) entry which is preliminary data.</text>
</comment>
<dbReference type="Pfam" id="PF09179">
    <property type="entry name" value="TilS"/>
    <property type="match status" value="1"/>
</dbReference>
<proteinExistence type="inferred from homology"/>
<organism evidence="10 11">
    <name type="scientific">Anaerovorax odorimutans</name>
    <dbReference type="NCBI Taxonomy" id="109327"/>
    <lineage>
        <taxon>Bacteria</taxon>
        <taxon>Bacillati</taxon>
        <taxon>Bacillota</taxon>
        <taxon>Clostridia</taxon>
        <taxon>Peptostreptococcales</taxon>
        <taxon>Anaerovoracaceae</taxon>
        <taxon>Anaerovorax</taxon>
    </lineage>
</organism>
<dbReference type="Pfam" id="PF01171">
    <property type="entry name" value="ATP_bind_3"/>
    <property type="match status" value="1"/>
</dbReference>
<evidence type="ECO:0000256" key="8">
    <source>
        <dbReference type="HAMAP-Rule" id="MF_01161"/>
    </source>
</evidence>
<dbReference type="Gene3D" id="1.20.59.20">
    <property type="match status" value="1"/>
</dbReference>
<dbReference type="SUPFAM" id="SSF52402">
    <property type="entry name" value="Adenine nucleotide alpha hydrolases-like"/>
    <property type="match status" value="1"/>
</dbReference>
<sequence>MVREKIKKTIFRHNLIQRGEHIVIGLSGGPDSVCLFHVLKTLSAELGFSLYAVHVNHKFRPGAAEEDQAYVEELCGREGIPCETVVRDCLQLAGELGMTGEEAGRKVRYEAFDKMGQKLVQSGIPAEKIKIAVAQNANDQAETVLLRLLRGTGPDGLAGMAYLRREGDFAIIRPLLDVKRQEIETYCHDHKLNPRIDETNLQPIYTRNKVRLQLIPYLEEHFNGNIEGALVRLAKIAGEDKEYLWKITQQSYKEIMIKPGVLELEGLKGLDAAIRHRVLRKAFADCGLDQDITERHLAAADQLLLGGETSKTLDFPGGYRMTIGYDEVRFYKEPAAANETDSWQETGALGLRTEVVRAGRALPPGAAAFDWEKICMAHGEAPGIELRKRRPGDYIRLKNGRKKLQDFFVDRKVPKEDRESVPLAAIGSEILWIIADGKTDFKSHRYSEKYKLDSSTKMVLVLEIICEM</sequence>
<reference evidence="10 11" key="1">
    <citation type="submission" date="2022-06" db="EMBL/GenBank/DDBJ databases">
        <title>Isolation of gut microbiota from human fecal samples.</title>
        <authorList>
            <person name="Pamer E.G."/>
            <person name="Barat B."/>
            <person name="Waligurski E."/>
            <person name="Medina S."/>
            <person name="Paddock L."/>
            <person name="Mostad J."/>
        </authorList>
    </citation>
    <scope>NUCLEOTIDE SEQUENCE [LARGE SCALE GENOMIC DNA]</scope>
    <source>
        <strain evidence="10 11">SL.3.17</strain>
    </source>
</reference>
<gene>
    <name evidence="8 10" type="primary">tilS</name>
    <name evidence="10" type="ORF">NE619_05465</name>
</gene>
<dbReference type="InterPro" id="IPR014729">
    <property type="entry name" value="Rossmann-like_a/b/a_fold"/>
</dbReference>
<keyword evidence="5 8" id="KW-0547">Nucleotide-binding</keyword>
<keyword evidence="11" id="KW-1185">Reference proteome</keyword>
<evidence type="ECO:0000256" key="7">
    <source>
        <dbReference type="ARBA" id="ARBA00048539"/>
    </source>
</evidence>
<dbReference type="InterPro" id="IPR012796">
    <property type="entry name" value="Lysidine-tRNA-synth_C"/>
</dbReference>
<dbReference type="HAMAP" id="MF_01161">
    <property type="entry name" value="tRNA_Ile_lys_synt"/>
    <property type="match status" value="1"/>
</dbReference>
<evidence type="ECO:0000256" key="4">
    <source>
        <dbReference type="ARBA" id="ARBA00022694"/>
    </source>
</evidence>
<dbReference type="PANTHER" id="PTHR43033:SF1">
    <property type="entry name" value="TRNA(ILE)-LYSIDINE SYNTHASE-RELATED"/>
    <property type="match status" value="1"/>
</dbReference>
<dbReference type="InterPro" id="IPR015262">
    <property type="entry name" value="tRNA_Ile_lys_synt_subst-bd"/>
</dbReference>
<evidence type="ECO:0000256" key="3">
    <source>
        <dbReference type="ARBA" id="ARBA00022598"/>
    </source>
</evidence>
<feature type="binding site" evidence="8">
    <location>
        <begin position="27"/>
        <end position="32"/>
    </location>
    <ligand>
        <name>ATP</name>
        <dbReference type="ChEBI" id="CHEBI:30616"/>
    </ligand>
</feature>
<accession>A0ABT1RLV9</accession>
<dbReference type="EC" id="6.3.4.19" evidence="8"/>
<evidence type="ECO:0000313" key="11">
    <source>
        <dbReference type="Proteomes" id="UP001524502"/>
    </source>
</evidence>
<comment type="function">
    <text evidence="8">Ligates lysine onto the cytidine present at position 34 of the AUA codon-specific tRNA(Ile) that contains the anticodon CAU, in an ATP-dependent manner. Cytidine is converted to lysidine, thus changing the amino acid specificity of the tRNA from methionine to isoleucine.</text>
</comment>
<dbReference type="SUPFAM" id="SSF56037">
    <property type="entry name" value="PheT/TilS domain"/>
    <property type="match status" value="1"/>
</dbReference>
<evidence type="ECO:0000256" key="6">
    <source>
        <dbReference type="ARBA" id="ARBA00022840"/>
    </source>
</evidence>
<dbReference type="PANTHER" id="PTHR43033">
    <property type="entry name" value="TRNA(ILE)-LYSIDINE SYNTHASE-RELATED"/>
    <property type="match status" value="1"/>
</dbReference>
<dbReference type="RefSeq" id="WP_256131347.1">
    <property type="nucleotide sequence ID" value="NZ_JANFXK010000004.1"/>
</dbReference>
<keyword evidence="6 8" id="KW-0067">ATP-binding</keyword>
<dbReference type="SUPFAM" id="SSF82829">
    <property type="entry name" value="MesJ substrate recognition domain-like"/>
    <property type="match status" value="1"/>
</dbReference>
<dbReference type="Proteomes" id="UP001524502">
    <property type="component" value="Unassembled WGS sequence"/>
</dbReference>
<evidence type="ECO:0000256" key="1">
    <source>
        <dbReference type="ARBA" id="ARBA00004496"/>
    </source>
</evidence>
<dbReference type="EMBL" id="JANFXK010000004">
    <property type="protein sequence ID" value="MCQ4636168.1"/>
    <property type="molecule type" value="Genomic_DNA"/>
</dbReference>
<evidence type="ECO:0000256" key="5">
    <source>
        <dbReference type="ARBA" id="ARBA00022741"/>
    </source>
</evidence>
<dbReference type="NCBIfam" id="TIGR02432">
    <property type="entry name" value="lysidine_TilS_N"/>
    <property type="match status" value="1"/>
</dbReference>
<evidence type="ECO:0000259" key="9">
    <source>
        <dbReference type="SMART" id="SM00977"/>
    </source>
</evidence>